<dbReference type="STRING" id="1531966.A0A0A1TCJ2"/>
<dbReference type="Pfam" id="PF04818">
    <property type="entry name" value="CID"/>
    <property type="match status" value="1"/>
</dbReference>
<dbReference type="InterPro" id="IPR054127">
    <property type="entry name" value="Pcf11_C"/>
</dbReference>
<organism evidence="3 4">
    <name type="scientific">[Torrubiella] hemipterigena</name>
    <dbReference type="NCBI Taxonomy" id="1531966"/>
    <lineage>
        <taxon>Eukaryota</taxon>
        <taxon>Fungi</taxon>
        <taxon>Dikarya</taxon>
        <taxon>Ascomycota</taxon>
        <taxon>Pezizomycotina</taxon>
        <taxon>Sordariomycetes</taxon>
        <taxon>Hypocreomycetidae</taxon>
        <taxon>Hypocreales</taxon>
        <taxon>Clavicipitaceae</taxon>
        <taxon>Clavicipitaceae incertae sedis</taxon>
        <taxon>'Torrubiella' clade</taxon>
    </lineage>
</organism>
<dbReference type="Pfam" id="PF21936">
    <property type="entry name" value="Pcf11_C"/>
    <property type="match status" value="1"/>
</dbReference>
<dbReference type="PANTHER" id="PTHR15921:SF3">
    <property type="entry name" value="PRE-MRNA CLEAVAGE COMPLEX 2 PROTEIN PCF11"/>
    <property type="match status" value="1"/>
</dbReference>
<feature type="compositionally biased region" description="Pro residues" evidence="1">
    <location>
        <begin position="220"/>
        <end position="236"/>
    </location>
</feature>
<dbReference type="PANTHER" id="PTHR15921">
    <property type="entry name" value="PRE-MRNA CLEAVAGE COMPLEX II"/>
    <property type="match status" value="1"/>
</dbReference>
<feature type="region of interest" description="Disordered" evidence="1">
    <location>
        <begin position="609"/>
        <end position="649"/>
    </location>
</feature>
<evidence type="ECO:0000259" key="2">
    <source>
        <dbReference type="PROSITE" id="PS51391"/>
    </source>
</evidence>
<feature type="compositionally biased region" description="Basic and acidic residues" evidence="1">
    <location>
        <begin position="609"/>
        <end position="622"/>
    </location>
</feature>
<dbReference type="Gene3D" id="1.25.40.90">
    <property type="match status" value="1"/>
</dbReference>
<dbReference type="GO" id="GO:0005737">
    <property type="term" value="C:cytoplasm"/>
    <property type="evidence" value="ECO:0007669"/>
    <property type="project" value="TreeGrafter"/>
</dbReference>
<dbReference type="GO" id="GO:0003729">
    <property type="term" value="F:mRNA binding"/>
    <property type="evidence" value="ECO:0007669"/>
    <property type="project" value="InterPro"/>
</dbReference>
<dbReference type="Proteomes" id="UP000039046">
    <property type="component" value="Unassembled WGS sequence"/>
</dbReference>
<protein>
    <recommendedName>
        <fullName evidence="2">CID domain-containing protein</fullName>
    </recommendedName>
</protein>
<sequence length="649" mass="70659">MASEASEVAEDYRHALEDLTTNARFEISNLTVIARENTEHALAIAEVLQQHILKAPPAKKLPALYVLDSIVKNVGTPYTLFFGRNLFKIFMESYAAVDNQIRKKMEDVLRTWKEPVPGSMDMRPVFSHELVRPIENALMKVRQASMPQQNMMPGRPRPGMPMHRDTPTPPGMQGQPMPGQPFHGGQQVSYANGAMARMILTHRQPYIRNSPQPYGVAPGPFQPPPGGNHSPPPPPGSSVENLESDIQTLIAATRVEAAHRPHDVTIQGRLRALQDLQGVMRSTNLPYDQLELIRVKVAELASVTIRQPPPQAPSPTPPPASAPVSLDALLGQGALAALMARTGSNSQTSTPPAGVAALRSPPAANMYLPPAPPPAAPPAAAPVSNDAMALLDKLRLAGMLPGAGNVGSQGSTPPPAAMPAMPPSIFPANLASILAKANQNAMAGAPGGGLNSTILKQEFRPDVINRLYDNLGPPCSQCGRRFRTDEEGRKKKTAHMDWHFKVHQRSAEAEKRGTHRSWYVDQEDWLKSREVVDSDHQVAKEEVADDASKAPAGPKYIAVPDPTSGINTVCPICQERFENKWLDTAQEWVWLDAVLVRNRAFHASCLAEASKDRDGGGPRRTPDPVLGKRKAERGYSPKMRQGGRQLRQY</sequence>
<dbReference type="InterPro" id="IPR045154">
    <property type="entry name" value="PCF11-like"/>
</dbReference>
<feature type="domain" description="CID" evidence="2">
    <location>
        <begin position="4"/>
        <end position="142"/>
    </location>
</feature>
<evidence type="ECO:0000256" key="1">
    <source>
        <dbReference type="SAM" id="MobiDB-lite"/>
    </source>
</evidence>
<feature type="region of interest" description="Disordered" evidence="1">
    <location>
        <begin position="148"/>
        <end position="172"/>
    </location>
</feature>
<dbReference type="OrthoDB" id="343582at2759"/>
<dbReference type="SMART" id="SM00582">
    <property type="entry name" value="RPR"/>
    <property type="match status" value="1"/>
</dbReference>
<dbReference type="FunFam" id="1.25.40.90:FF:000016">
    <property type="entry name" value="mRNA cleavage factor complex component Pcf11"/>
    <property type="match status" value="1"/>
</dbReference>
<dbReference type="GO" id="GO:0031124">
    <property type="term" value="P:mRNA 3'-end processing"/>
    <property type="evidence" value="ECO:0007669"/>
    <property type="project" value="InterPro"/>
</dbReference>
<dbReference type="Pfam" id="PF11526">
    <property type="entry name" value="Pfc11_Clp1_ID"/>
    <property type="match status" value="1"/>
</dbReference>
<dbReference type="InterPro" id="IPR006569">
    <property type="entry name" value="CID_dom"/>
</dbReference>
<dbReference type="CDD" id="cd16982">
    <property type="entry name" value="CID_Pcf11"/>
    <property type="match status" value="1"/>
</dbReference>
<feature type="region of interest" description="Disordered" evidence="1">
    <location>
        <begin position="207"/>
        <end position="241"/>
    </location>
</feature>
<evidence type="ECO:0000313" key="3">
    <source>
        <dbReference type="EMBL" id="CEJ92504.1"/>
    </source>
</evidence>
<name>A0A0A1TCJ2_9HYPO</name>
<gene>
    <name evidence="3" type="ORF">VHEMI08155</name>
</gene>
<dbReference type="GO" id="GO:0006369">
    <property type="term" value="P:termination of RNA polymerase II transcription"/>
    <property type="evidence" value="ECO:0007669"/>
    <property type="project" value="InterPro"/>
</dbReference>
<dbReference type="AlphaFoldDB" id="A0A0A1TCJ2"/>
<dbReference type="InterPro" id="IPR021605">
    <property type="entry name" value="Pcf11_Clp1-ID"/>
</dbReference>
<dbReference type="GO" id="GO:0005849">
    <property type="term" value="C:mRNA cleavage factor complex"/>
    <property type="evidence" value="ECO:0007669"/>
    <property type="project" value="InterPro"/>
</dbReference>
<proteinExistence type="predicted"/>
<dbReference type="PROSITE" id="PS51391">
    <property type="entry name" value="CID"/>
    <property type="match status" value="1"/>
</dbReference>
<keyword evidence="4" id="KW-1185">Reference proteome</keyword>
<dbReference type="InterPro" id="IPR047415">
    <property type="entry name" value="Pcf11_CID"/>
</dbReference>
<dbReference type="InterPro" id="IPR008942">
    <property type="entry name" value="ENTH_VHS"/>
</dbReference>
<accession>A0A0A1TCJ2</accession>
<dbReference type="SUPFAM" id="SSF48464">
    <property type="entry name" value="ENTH/VHS domain"/>
    <property type="match status" value="1"/>
</dbReference>
<dbReference type="GO" id="GO:0000993">
    <property type="term" value="F:RNA polymerase II complex binding"/>
    <property type="evidence" value="ECO:0007669"/>
    <property type="project" value="InterPro"/>
</dbReference>
<reference evidence="3 4" key="1">
    <citation type="journal article" date="2015" name="Genome Announc.">
        <title>Draft Genome Sequence and Gene Annotation of the Entomopathogenic Fungus Verticillium hemipterigenum.</title>
        <authorList>
            <person name="Horn F."/>
            <person name="Habel A."/>
            <person name="Scharf D.H."/>
            <person name="Dworschak J."/>
            <person name="Brakhage A.A."/>
            <person name="Guthke R."/>
            <person name="Hertweck C."/>
            <person name="Linde J."/>
        </authorList>
    </citation>
    <scope>NUCLEOTIDE SEQUENCE [LARGE SCALE GENOMIC DNA]</scope>
</reference>
<evidence type="ECO:0000313" key="4">
    <source>
        <dbReference type="Proteomes" id="UP000039046"/>
    </source>
</evidence>
<dbReference type="EMBL" id="CDHN01000004">
    <property type="protein sequence ID" value="CEJ92504.1"/>
    <property type="molecule type" value="Genomic_DNA"/>
</dbReference>